<dbReference type="EMBL" id="QFGA01000001">
    <property type="protein sequence ID" value="TEB08610.1"/>
    <property type="molecule type" value="Genomic_DNA"/>
</dbReference>
<comment type="caution">
    <text evidence="3">The sequence shown here is derived from an EMBL/GenBank/DDBJ whole genome shotgun (WGS) entry which is preliminary data.</text>
</comment>
<feature type="domain" description="DUF6788" evidence="2">
    <location>
        <begin position="10"/>
        <end position="66"/>
    </location>
</feature>
<dbReference type="AlphaFoldDB" id="A0A4Y7RIP1"/>
<sequence length="100" mass="12234">MIRGVLEDHYERLKSMEQSYKEKLASMPKGNIRFKNIRGRMYPYLDYRKDGKMVSKYLNKLSEEELNELQFKLEQHKKLMKNLREVKRDCRILEKALKHK</sequence>
<evidence type="ECO:0000259" key="2">
    <source>
        <dbReference type="Pfam" id="PF20586"/>
    </source>
</evidence>
<reference evidence="3 4" key="1">
    <citation type="journal article" date="2018" name="Environ. Microbiol.">
        <title>Novel energy conservation strategies and behaviour of Pelotomaculum schinkii driving syntrophic propionate catabolism.</title>
        <authorList>
            <person name="Hidalgo-Ahumada C.A.P."/>
            <person name="Nobu M.K."/>
            <person name="Narihiro T."/>
            <person name="Tamaki H."/>
            <person name="Liu W.T."/>
            <person name="Kamagata Y."/>
            <person name="Stams A.J.M."/>
            <person name="Imachi H."/>
            <person name="Sousa D.Z."/>
        </authorList>
    </citation>
    <scope>NUCLEOTIDE SEQUENCE [LARGE SCALE GENOMIC DNA]</scope>
    <source>
        <strain evidence="3 4">HH</strain>
    </source>
</reference>
<feature type="coiled-coil region" evidence="1">
    <location>
        <begin position="59"/>
        <end position="96"/>
    </location>
</feature>
<name>A0A4Y7RIP1_9FIRM</name>
<gene>
    <name evidence="3" type="ORF">Psch_02176</name>
</gene>
<dbReference type="InterPro" id="IPR046738">
    <property type="entry name" value="DUF6788"/>
</dbReference>
<evidence type="ECO:0000256" key="1">
    <source>
        <dbReference type="SAM" id="Coils"/>
    </source>
</evidence>
<keyword evidence="4" id="KW-1185">Reference proteome</keyword>
<evidence type="ECO:0000313" key="4">
    <source>
        <dbReference type="Proteomes" id="UP000298324"/>
    </source>
</evidence>
<organism evidence="3 4">
    <name type="scientific">Pelotomaculum schinkii</name>
    <dbReference type="NCBI Taxonomy" id="78350"/>
    <lineage>
        <taxon>Bacteria</taxon>
        <taxon>Bacillati</taxon>
        <taxon>Bacillota</taxon>
        <taxon>Clostridia</taxon>
        <taxon>Eubacteriales</taxon>
        <taxon>Desulfotomaculaceae</taxon>
        <taxon>Pelotomaculum</taxon>
    </lineage>
</organism>
<dbReference type="Proteomes" id="UP000298324">
    <property type="component" value="Unassembled WGS sequence"/>
</dbReference>
<accession>A0A4Y7RIP1</accession>
<evidence type="ECO:0000313" key="3">
    <source>
        <dbReference type="EMBL" id="TEB08610.1"/>
    </source>
</evidence>
<dbReference type="RefSeq" id="WP_134217413.1">
    <property type="nucleotide sequence ID" value="NZ_QFGA01000001.1"/>
</dbReference>
<keyword evidence="1" id="KW-0175">Coiled coil</keyword>
<protein>
    <recommendedName>
        <fullName evidence="2">DUF6788 domain-containing protein</fullName>
    </recommendedName>
</protein>
<dbReference type="Pfam" id="PF20586">
    <property type="entry name" value="DUF6788"/>
    <property type="match status" value="1"/>
</dbReference>
<proteinExistence type="predicted"/>